<evidence type="ECO:0000256" key="10">
    <source>
        <dbReference type="ARBA" id="ARBA00029605"/>
    </source>
</evidence>
<protein>
    <recommendedName>
        <fullName evidence="5">Proline iminopeptidase</fullName>
        <ecNumber evidence="4">3.4.11.5</ecNumber>
    </recommendedName>
    <alternativeName>
        <fullName evidence="10">Prolyl aminopeptidase</fullName>
    </alternativeName>
</protein>
<dbReference type="Pfam" id="PF00561">
    <property type="entry name" value="Abhydrolase_1"/>
    <property type="match status" value="1"/>
</dbReference>
<evidence type="ECO:0000256" key="6">
    <source>
        <dbReference type="ARBA" id="ARBA00022438"/>
    </source>
</evidence>
<dbReference type="EC" id="3.4.11.5" evidence="4"/>
<dbReference type="InterPro" id="IPR002410">
    <property type="entry name" value="Peptidase_S33"/>
</dbReference>
<comment type="caution">
    <text evidence="12">The sequence shown here is derived from an EMBL/GenBank/DDBJ whole genome shotgun (WGS) entry which is preliminary data.</text>
</comment>
<evidence type="ECO:0000256" key="5">
    <source>
        <dbReference type="ARBA" id="ARBA00021843"/>
    </source>
</evidence>
<dbReference type="PANTHER" id="PTHR43722:SF1">
    <property type="entry name" value="PROLINE IMINOPEPTIDASE"/>
    <property type="match status" value="1"/>
</dbReference>
<evidence type="ECO:0000259" key="11">
    <source>
        <dbReference type="Pfam" id="PF00561"/>
    </source>
</evidence>
<dbReference type="Proteomes" id="UP001156664">
    <property type="component" value="Unassembled WGS sequence"/>
</dbReference>
<reference evidence="13" key="1">
    <citation type="journal article" date="2019" name="Int. J. Syst. Evol. Microbiol.">
        <title>The Global Catalogue of Microorganisms (GCM) 10K type strain sequencing project: providing services to taxonomists for standard genome sequencing and annotation.</title>
        <authorList>
            <consortium name="The Broad Institute Genomics Platform"/>
            <consortium name="The Broad Institute Genome Sequencing Center for Infectious Disease"/>
            <person name="Wu L."/>
            <person name="Ma J."/>
        </authorList>
    </citation>
    <scope>NUCLEOTIDE SEQUENCE [LARGE SCALE GENOMIC DNA]</scope>
    <source>
        <strain evidence="13">NBRC 105857</strain>
    </source>
</reference>
<keyword evidence="9" id="KW-0378">Hydrolase</keyword>
<dbReference type="PANTHER" id="PTHR43722">
    <property type="entry name" value="PROLINE IMINOPEPTIDASE"/>
    <property type="match status" value="1"/>
</dbReference>
<comment type="catalytic activity">
    <reaction evidence="1">
        <text>Release of N-terminal proline from a peptide.</text>
        <dbReference type="EC" id="3.4.11.5"/>
    </reaction>
</comment>
<accession>A0ABQ5YPA0</accession>
<sequence>MFCTFGQIARPPCGADRAAYWTEPAATMDFGGNLAVWAEHGMQESTSRPWLVLHGGPGGRLSAAQIAPLRANGVPWFGFDQRNSGLSEDLDLNCVDTQRLLDDALSLADALGIEQFHVLAGSWGAFLALLLAADCPDRIASLVLRAPFLPLQSRVDAFFHQLEAQDPDRYNQWFGKGAHTHAVCQRLLSAPPEDQLEMCRLWSQLENQLLSVKTASKAATSTGGNQDLLLVRKYRLQAHFLLHDCFVTPNFLNEVGHSLSLSGLPVTIVQGLMDTVCPPGGARFLSELLPGSNLIELSDTGHLAESGRMTECLSRAVLSHSSQ</sequence>
<keyword evidence="8" id="KW-0645">Protease</keyword>
<comment type="subcellular location">
    <subcellularLocation>
        <location evidence="2">Cytoplasm</location>
    </subcellularLocation>
</comment>
<keyword evidence="6" id="KW-0031">Aminopeptidase</keyword>
<evidence type="ECO:0000256" key="7">
    <source>
        <dbReference type="ARBA" id="ARBA00022490"/>
    </source>
</evidence>
<evidence type="ECO:0000256" key="1">
    <source>
        <dbReference type="ARBA" id="ARBA00001585"/>
    </source>
</evidence>
<dbReference type="Gene3D" id="3.40.50.1820">
    <property type="entry name" value="alpha/beta hydrolase"/>
    <property type="match status" value="1"/>
</dbReference>
<dbReference type="InterPro" id="IPR005944">
    <property type="entry name" value="Pro_iminopeptidase"/>
</dbReference>
<evidence type="ECO:0000256" key="2">
    <source>
        <dbReference type="ARBA" id="ARBA00004496"/>
    </source>
</evidence>
<dbReference type="InterPro" id="IPR029058">
    <property type="entry name" value="AB_hydrolase_fold"/>
</dbReference>
<organism evidence="12 13">
    <name type="scientific">Limnobacter litoralis</name>
    <dbReference type="NCBI Taxonomy" id="481366"/>
    <lineage>
        <taxon>Bacteria</taxon>
        <taxon>Pseudomonadati</taxon>
        <taxon>Pseudomonadota</taxon>
        <taxon>Betaproteobacteria</taxon>
        <taxon>Burkholderiales</taxon>
        <taxon>Burkholderiaceae</taxon>
        <taxon>Limnobacter</taxon>
    </lineage>
</organism>
<evidence type="ECO:0000256" key="8">
    <source>
        <dbReference type="ARBA" id="ARBA00022670"/>
    </source>
</evidence>
<dbReference type="EMBL" id="BSOJ01000015">
    <property type="protein sequence ID" value="GLR26418.1"/>
    <property type="molecule type" value="Genomic_DNA"/>
</dbReference>
<keyword evidence="7" id="KW-0963">Cytoplasm</keyword>
<evidence type="ECO:0000256" key="3">
    <source>
        <dbReference type="ARBA" id="ARBA00010088"/>
    </source>
</evidence>
<feature type="domain" description="AB hydrolase-1" evidence="11">
    <location>
        <begin position="51"/>
        <end position="304"/>
    </location>
</feature>
<evidence type="ECO:0000313" key="13">
    <source>
        <dbReference type="Proteomes" id="UP001156664"/>
    </source>
</evidence>
<dbReference type="SUPFAM" id="SSF53474">
    <property type="entry name" value="alpha/beta-Hydrolases"/>
    <property type="match status" value="1"/>
</dbReference>
<dbReference type="PRINTS" id="PR00793">
    <property type="entry name" value="PROAMNOPTASE"/>
</dbReference>
<evidence type="ECO:0000313" key="12">
    <source>
        <dbReference type="EMBL" id="GLR26418.1"/>
    </source>
</evidence>
<comment type="similarity">
    <text evidence="3">Belongs to the peptidase S33 family.</text>
</comment>
<evidence type="ECO:0000256" key="9">
    <source>
        <dbReference type="ARBA" id="ARBA00022801"/>
    </source>
</evidence>
<gene>
    <name evidence="12" type="primary">pip</name>
    <name evidence="12" type="ORF">GCM10007875_15080</name>
</gene>
<keyword evidence="13" id="KW-1185">Reference proteome</keyword>
<proteinExistence type="inferred from homology"/>
<evidence type="ECO:0000256" key="4">
    <source>
        <dbReference type="ARBA" id="ARBA00012568"/>
    </source>
</evidence>
<dbReference type="InterPro" id="IPR000073">
    <property type="entry name" value="AB_hydrolase_1"/>
</dbReference>
<dbReference type="RefSeq" id="WP_284280995.1">
    <property type="nucleotide sequence ID" value="NZ_BSOJ01000015.1"/>
</dbReference>
<name>A0ABQ5YPA0_9BURK</name>